<reference evidence="2 3" key="1">
    <citation type="submission" date="2017-11" db="EMBL/GenBank/DDBJ databases">
        <title>Draft genome sequence of magnetotactic bacterium Magnetospirillum kuznetsovii LBB-42.</title>
        <authorList>
            <person name="Grouzdev D.S."/>
            <person name="Rysina M.S."/>
            <person name="Baslerov R.V."/>
            <person name="Koziaeva V."/>
        </authorList>
    </citation>
    <scope>NUCLEOTIDE SEQUENCE [LARGE SCALE GENOMIC DNA]</scope>
    <source>
        <strain evidence="2 3">LBB-42</strain>
    </source>
</reference>
<dbReference type="Pfam" id="PF10073">
    <property type="entry name" value="GapR_DNA-bd"/>
    <property type="match status" value="1"/>
</dbReference>
<sequence length="106" mass="11741">MRNQDMTEDVLQGGAKKETADKLTSYVERVERMLDEIDQLKDGLKDLKAEIKADGFNIKAVDRVVAIRRSKGAADKEAEFINDVLLYAHVTGTPLDVVAGDMSEES</sequence>
<dbReference type="GO" id="GO:0003677">
    <property type="term" value="F:DNA binding"/>
    <property type="evidence" value="ECO:0007669"/>
    <property type="project" value="InterPro"/>
</dbReference>
<protein>
    <recommendedName>
        <fullName evidence="1">GapR-like DNA-binding domain-containing protein</fullName>
    </recommendedName>
</protein>
<name>A0A364NUG1_9PROT</name>
<accession>A0A364NUG1</accession>
<keyword evidence="3" id="KW-1185">Reference proteome</keyword>
<dbReference type="AlphaFoldDB" id="A0A364NUG1"/>
<dbReference type="OrthoDB" id="7366163at2"/>
<organism evidence="2 3">
    <name type="scientific">Paramagnetospirillum kuznetsovii</name>
    <dbReference type="NCBI Taxonomy" id="2053833"/>
    <lineage>
        <taxon>Bacteria</taxon>
        <taxon>Pseudomonadati</taxon>
        <taxon>Pseudomonadota</taxon>
        <taxon>Alphaproteobacteria</taxon>
        <taxon>Rhodospirillales</taxon>
        <taxon>Magnetospirillaceae</taxon>
        <taxon>Paramagnetospirillum</taxon>
    </lineage>
</organism>
<feature type="domain" description="GapR-like DNA-binding" evidence="1">
    <location>
        <begin position="19"/>
        <end position="85"/>
    </location>
</feature>
<evidence type="ECO:0000259" key="1">
    <source>
        <dbReference type="Pfam" id="PF10073"/>
    </source>
</evidence>
<evidence type="ECO:0000313" key="3">
    <source>
        <dbReference type="Proteomes" id="UP000251075"/>
    </source>
</evidence>
<evidence type="ECO:0000313" key="2">
    <source>
        <dbReference type="EMBL" id="RAU20713.1"/>
    </source>
</evidence>
<comment type="caution">
    <text evidence="2">The sequence shown here is derived from an EMBL/GenBank/DDBJ whole genome shotgun (WGS) entry which is preliminary data.</text>
</comment>
<proteinExistence type="predicted"/>
<dbReference type="InterPro" id="IPR046367">
    <property type="entry name" value="GapR-like_DNA-bd"/>
</dbReference>
<gene>
    <name evidence="2" type="ORF">CU669_16595</name>
</gene>
<dbReference type="EMBL" id="PGTO01000017">
    <property type="protein sequence ID" value="RAU20713.1"/>
    <property type="molecule type" value="Genomic_DNA"/>
</dbReference>
<dbReference type="Proteomes" id="UP000251075">
    <property type="component" value="Unassembled WGS sequence"/>
</dbReference>